<evidence type="ECO:0000256" key="5">
    <source>
        <dbReference type="ARBA" id="ARBA00022475"/>
    </source>
</evidence>
<evidence type="ECO:0000256" key="9">
    <source>
        <dbReference type="ARBA" id="ARBA00023136"/>
    </source>
</evidence>
<proteinExistence type="inferred from homology"/>
<evidence type="ECO:0000256" key="3">
    <source>
        <dbReference type="ARBA" id="ARBA00006683"/>
    </source>
</evidence>
<feature type="domain" description="Polysaccharide chain length determinant N-terminal" evidence="13">
    <location>
        <begin position="5"/>
        <end position="95"/>
    </location>
</feature>
<evidence type="ECO:0000256" key="6">
    <source>
        <dbReference type="ARBA" id="ARBA00022692"/>
    </source>
</evidence>
<dbReference type="InterPro" id="IPR050445">
    <property type="entry name" value="Bact_polysacc_biosynth/exp"/>
</dbReference>
<keyword evidence="5" id="KW-1003">Cell membrane</keyword>
<evidence type="ECO:0000256" key="11">
    <source>
        <dbReference type="ARBA" id="ARBA00045736"/>
    </source>
</evidence>
<dbReference type="EMBL" id="PVSN01000053">
    <property type="protein sequence ID" value="TGE71794.1"/>
    <property type="molecule type" value="Genomic_DNA"/>
</dbReference>
<comment type="caution">
    <text evidence="15">The sequence shown here is derived from an EMBL/GenBank/DDBJ whole genome shotgun (WGS) entry which is preliminary data.</text>
</comment>
<dbReference type="PANTHER" id="PTHR32309">
    <property type="entry name" value="TYROSINE-PROTEIN KINASE"/>
    <property type="match status" value="1"/>
</dbReference>
<evidence type="ECO:0000256" key="4">
    <source>
        <dbReference type="ARBA" id="ARBA00020739"/>
    </source>
</evidence>
<feature type="domain" description="Tyrosine-protein kinase G-rich" evidence="14">
    <location>
        <begin position="186"/>
        <end position="238"/>
    </location>
</feature>
<evidence type="ECO:0000256" key="8">
    <source>
        <dbReference type="ARBA" id="ARBA00022989"/>
    </source>
</evidence>
<comment type="subcellular location">
    <subcellularLocation>
        <location evidence="1">Cell membrane</location>
        <topology evidence="1">Multi-pass membrane protein</topology>
    </subcellularLocation>
</comment>
<dbReference type="GO" id="GO:0004713">
    <property type="term" value="F:protein tyrosine kinase activity"/>
    <property type="evidence" value="ECO:0007669"/>
    <property type="project" value="TreeGrafter"/>
</dbReference>
<evidence type="ECO:0000259" key="14">
    <source>
        <dbReference type="Pfam" id="PF13807"/>
    </source>
</evidence>
<name>A0A4Z0RUG3_WEICO</name>
<organism evidence="15 16">
    <name type="scientific">Weissella confusa</name>
    <name type="common">Lactobacillus confusus</name>
    <dbReference type="NCBI Taxonomy" id="1583"/>
    <lineage>
        <taxon>Bacteria</taxon>
        <taxon>Bacillati</taxon>
        <taxon>Bacillota</taxon>
        <taxon>Bacilli</taxon>
        <taxon>Lactobacillales</taxon>
        <taxon>Lactobacillaceae</taxon>
        <taxon>Weissella</taxon>
    </lineage>
</organism>
<comment type="pathway">
    <text evidence="2">Capsule biogenesis; capsule polysaccharide biosynthesis.</text>
</comment>
<dbReference type="GO" id="GO:0005886">
    <property type="term" value="C:plasma membrane"/>
    <property type="evidence" value="ECO:0007669"/>
    <property type="project" value="UniProtKB-SubCell"/>
</dbReference>
<dbReference type="OrthoDB" id="2360475at2"/>
<sequence>MDNVIDLGRLWLIVRRNWTSMLAFGVIAGGVAFGVSKFVIHPQYSSSAALLVNRKEDATQQGIQLGDQQADIQIINTYKDIITRPIILKAVVQDLTKAQKVQVEPAQPAKYEINELGEKVQVEPAQPAKYKLKPAKYANENLSSNKLANMISISSQNNSQVFTVDVKSNDAKMSADIANSIAEVFKTKITNIMSVSNVSIVSKAIENKKPVDPNVKLITLAGLMAGVLAGFSWGFVKEISDRTVKNVEFLTNDLGLTNLGVINYIERIRDLKDVVAENNKSNKSGESRTERFSQRI</sequence>
<dbReference type="InterPro" id="IPR003856">
    <property type="entry name" value="LPS_length_determ_N"/>
</dbReference>
<dbReference type="InterPro" id="IPR032807">
    <property type="entry name" value="GNVR"/>
</dbReference>
<dbReference type="Pfam" id="PF02706">
    <property type="entry name" value="Wzz"/>
    <property type="match status" value="1"/>
</dbReference>
<keyword evidence="9 12" id="KW-0472">Membrane</keyword>
<accession>A0A4Z0RUG3</accession>
<keyword evidence="6 12" id="KW-0812">Transmembrane</keyword>
<evidence type="ECO:0000256" key="2">
    <source>
        <dbReference type="ARBA" id="ARBA00005132"/>
    </source>
</evidence>
<dbReference type="PANTHER" id="PTHR32309:SF13">
    <property type="entry name" value="FERRIC ENTEROBACTIN TRANSPORT PROTEIN FEPE"/>
    <property type="match status" value="1"/>
</dbReference>
<dbReference type="Pfam" id="PF13807">
    <property type="entry name" value="GNVR"/>
    <property type="match status" value="1"/>
</dbReference>
<evidence type="ECO:0000256" key="1">
    <source>
        <dbReference type="ARBA" id="ARBA00004651"/>
    </source>
</evidence>
<evidence type="ECO:0000256" key="12">
    <source>
        <dbReference type="SAM" id="Phobius"/>
    </source>
</evidence>
<feature type="transmembrane region" description="Helical" evidence="12">
    <location>
        <begin position="217"/>
        <end position="236"/>
    </location>
</feature>
<evidence type="ECO:0000313" key="16">
    <source>
        <dbReference type="Proteomes" id="UP000297646"/>
    </source>
</evidence>
<dbReference type="Proteomes" id="UP000297646">
    <property type="component" value="Unassembled WGS sequence"/>
</dbReference>
<keyword evidence="7" id="KW-0972">Capsule biogenesis/degradation</keyword>
<keyword evidence="8 12" id="KW-1133">Transmembrane helix</keyword>
<dbReference type="GO" id="GO:0000271">
    <property type="term" value="P:polysaccharide biosynthetic process"/>
    <property type="evidence" value="ECO:0007669"/>
    <property type="project" value="UniProtKB-KW"/>
</dbReference>
<evidence type="ECO:0000256" key="10">
    <source>
        <dbReference type="ARBA" id="ARBA00023169"/>
    </source>
</evidence>
<dbReference type="RefSeq" id="WP_135520093.1">
    <property type="nucleotide sequence ID" value="NZ_PVSN01000053.1"/>
</dbReference>
<comment type="similarity">
    <text evidence="3">Belongs to the CpsC/CapA family.</text>
</comment>
<keyword evidence="10" id="KW-0270">Exopolysaccharide synthesis</keyword>
<evidence type="ECO:0000259" key="13">
    <source>
        <dbReference type="Pfam" id="PF02706"/>
    </source>
</evidence>
<comment type="function">
    <text evidence="11">Required for CpsD phosphorylation. Involved in the regulation of capsular polysaccharide biosynthesis. May be part of a complex that directs the coordinated polymerization and export to the cell surface of the capsular polysaccharide.</text>
</comment>
<evidence type="ECO:0000256" key="7">
    <source>
        <dbReference type="ARBA" id="ARBA00022903"/>
    </source>
</evidence>
<gene>
    <name evidence="15" type="ORF">C6P11_07805</name>
</gene>
<feature type="transmembrane region" description="Helical" evidence="12">
    <location>
        <begin position="20"/>
        <end position="40"/>
    </location>
</feature>
<protein>
    <recommendedName>
        <fullName evidence="4">Capsular polysaccharide biosynthesis protein CpsC</fullName>
    </recommendedName>
</protein>
<dbReference type="AlphaFoldDB" id="A0A4Z0RUG3"/>
<evidence type="ECO:0000313" key="15">
    <source>
        <dbReference type="EMBL" id="TGE71794.1"/>
    </source>
</evidence>
<reference evidence="15 16" key="1">
    <citation type="submission" date="2018-03" db="EMBL/GenBank/DDBJ databases">
        <title>Genome sequencing of Weissella confusa isolates.</title>
        <authorList>
            <person name="Kajala I."/>
            <person name="Baruah R."/>
            <person name="Bergsveinson J."/>
            <person name="Juvonen R."/>
            <person name="Ziola B."/>
        </authorList>
    </citation>
    <scope>NUCLEOTIDE SEQUENCE [LARGE SCALE GENOMIC DNA]</scope>
    <source>
        <strain evidence="15 16">VTT E-062653</strain>
    </source>
</reference>